<dbReference type="Gene3D" id="1.20.120.160">
    <property type="entry name" value="HPT domain"/>
    <property type="match status" value="1"/>
</dbReference>
<dbReference type="EMBL" id="LSNE01000002">
    <property type="protein sequence ID" value="KXI30666.1"/>
    <property type="molecule type" value="Genomic_DNA"/>
</dbReference>
<dbReference type="InterPro" id="IPR036641">
    <property type="entry name" value="HPT_dom_sf"/>
</dbReference>
<reference evidence="8" key="1">
    <citation type="submission" date="2016-02" db="EMBL/GenBank/DDBJ databases">
        <authorList>
            <person name="Schultz-Johansen M."/>
            <person name="Glaring M.A."/>
            <person name="Bech P.K."/>
            <person name="Stougaard P."/>
        </authorList>
    </citation>
    <scope>NUCLEOTIDE SEQUENCE [LARGE SCALE GENOMIC DNA]</scope>
    <source>
        <strain evidence="8">S66</strain>
    </source>
</reference>
<feature type="domain" description="HPt" evidence="6">
    <location>
        <begin position="137"/>
        <end position="234"/>
    </location>
</feature>
<evidence type="ECO:0000259" key="6">
    <source>
        <dbReference type="PROSITE" id="PS50894"/>
    </source>
</evidence>
<gene>
    <name evidence="7" type="ORF">AX660_04340</name>
</gene>
<sequence length="234" mass="25956">MSINGEVLLIKAPSDNQHSFNEYIATMGASVTLAENAPQAFELAISKDFDLLLIDIDLATMNAKELLKGLLQLGFDTPVYGLTTTITRHNIEEYLHLGFRGILDAEFDQPKLNEVFKRHLSSLEPQAAAKNELSAKLNAKIAELKPIFLATLRTQYGQLNEHIEQRDYAQIIKILHVVKGSAGNFGYKHLTDIANNALISLRLEHFDEAPALIAKVIVCIDKILNDEGSCDSKN</sequence>
<evidence type="ECO:0000256" key="1">
    <source>
        <dbReference type="ARBA" id="ARBA00022553"/>
    </source>
</evidence>
<dbReference type="STRING" id="1799789.AX660_04340"/>
<dbReference type="PROSITE" id="PS50110">
    <property type="entry name" value="RESPONSE_REGULATORY"/>
    <property type="match status" value="1"/>
</dbReference>
<accession>A0A136A617</accession>
<dbReference type="InterPro" id="IPR008207">
    <property type="entry name" value="Sig_transdc_His_kin_Hpt_dom"/>
</dbReference>
<evidence type="ECO:0000259" key="5">
    <source>
        <dbReference type="PROSITE" id="PS50110"/>
    </source>
</evidence>
<dbReference type="AlphaFoldDB" id="A0A136A617"/>
<dbReference type="InterPro" id="IPR011006">
    <property type="entry name" value="CheY-like_superfamily"/>
</dbReference>
<keyword evidence="8" id="KW-1185">Reference proteome</keyword>
<evidence type="ECO:0000313" key="8">
    <source>
        <dbReference type="Proteomes" id="UP000070299"/>
    </source>
</evidence>
<dbReference type="SUPFAM" id="SSF52172">
    <property type="entry name" value="CheY-like"/>
    <property type="match status" value="1"/>
</dbReference>
<evidence type="ECO:0000313" key="7">
    <source>
        <dbReference type="EMBL" id="KXI30666.1"/>
    </source>
</evidence>
<keyword evidence="1 4" id="KW-0597">Phosphoprotein</keyword>
<evidence type="ECO:0008006" key="9">
    <source>
        <dbReference type="Google" id="ProtNLM"/>
    </source>
</evidence>
<dbReference type="Gene3D" id="3.40.50.2300">
    <property type="match status" value="1"/>
</dbReference>
<dbReference type="Pfam" id="PF01627">
    <property type="entry name" value="Hpt"/>
    <property type="match status" value="1"/>
</dbReference>
<dbReference type="PROSITE" id="PS50894">
    <property type="entry name" value="HPT"/>
    <property type="match status" value="1"/>
</dbReference>
<protein>
    <recommendedName>
        <fullName evidence="9">Response regulatory domain-containing protein</fullName>
    </recommendedName>
</protein>
<dbReference type="InterPro" id="IPR050595">
    <property type="entry name" value="Bact_response_regulator"/>
</dbReference>
<name>A0A136A617_9ALTE</name>
<dbReference type="Proteomes" id="UP000070299">
    <property type="component" value="Unassembled WGS sequence"/>
</dbReference>
<feature type="domain" description="Response regulatory" evidence="5">
    <location>
        <begin position="6"/>
        <end position="120"/>
    </location>
</feature>
<dbReference type="OrthoDB" id="9800897at2"/>
<comment type="caution">
    <text evidence="7">The sequence shown here is derived from an EMBL/GenBank/DDBJ whole genome shotgun (WGS) entry which is preliminary data.</text>
</comment>
<feature type="modified residue" description="Phosphohistidine" evidence="3">
    <location>
        <position position="176"/>
    </location>
</feature>
<evidence type="ECO:0000256" key="2">
    <source>
        <dbReference type="ARBA" id="ARBA00023012"/>
    </source>
</evidence>
<dbReference type="SUPFAM" id="SSF47226">
    <property type="entry name" value="Histidine-containing phosphotransfer domain, HPT domain"/>
    <property type="match status" value="1"/>
</dbReference>
<dbReference type="Pfam" id="PF00072">
    <property type="entry name" value="Response_reg"/>
    <property type="match status" value="1"/>
</dbReference>
<evidence type="ECO:0000256" key="4">
    <source>
        <dbReference type="PROSITE-ProRule" id="PRU00169"/>
    </source>
</evidence>
<keyword evidence="2" id="KW-0902">Two-component regulatory system</keyword>
<evidence type="ECO:0000256" key="3">
    <source>
        <dbReference type="PROSITE-ProRule" id="PRU00110"/>
    </source>
</evidence>
<feature type="modified residue" description="4-aspartylphosphate" evidence="4">
    <location>
        <position position="55"/>
    </location>
</feature>
<dbReference type="GO" id="GO:0004672">
    <property type="term" value="F:protein kinase activity"/>
    <property type="evidence" value="ECO:0007669"/>
    <property type="project" value="UniProtKB-ARBA"/>
</dbReference>
<dbReference type="InterPro" id="IPR001789">
    <property type="entry name" value="Sig_transdc_resp-reg_receiver"/>
</dbReference>
<dbReference type="GO" id="GO:0000160">
    <property type="term" value="P:phosphorelay signal transduction system"/>
    <property type="evidence" value="ECO:0007669"/>
    <property type="project" value="UniProtKB-KW"/>
</dbReference>
<organism evidence="7 8">
    <name type="scientific">Paraglaciecola hydrolytica</name>
    <dbReference type="NCBI Taxonomy" id="1799789"/>
    <lineage>
        <taxon>Bacteria</taxon>
        <taxon>Pseudomonadati</taxon>
        <taxon>Pseudomonadota</taxon>
        <taxon>Gammaproteobacteria</taxon>
        <taxon>Alteromonadales</taxon>
        <taxon>Alteromonadaceae</taxon>
        <taxon>Paraglaciecola</taxon>
    </lineage>
</organism>
<proteinExistence type="predicted"/>
<dbReference type="RefSeq" id="WP_068371417.1">
    <property type="nucleotide sequence ID" value="NZ_LSNE01000002.1"/>
</dbReference>
<dbReference type="PANTHER" id="PTHR44591:SF3">
    <property type="entry name" value="RESPONSE REGULATORY DOMAIN-CONTAINING PROTEIN"/>
    <property type="match status" value="1"/>
</dbReference>
<dbReference type="PANTHER" id="PTHR44591">
    <property type="entry name" value="STRESS RESPONSE REGULATOR PROTEIN 1"/>
    <property type="match status" value="1"/>
</dbReference>
<dbReference type="CDD" id="cd00156">
    <property type="entry name" value="REC"/>
    <property type="match status" value="1"/>
</dbReference>